<dbReference type="InterPro" id="IPR013785">
    <property type="entry name" value="Aldolase_TIM"/>
</dbReference>
<evidence type="ECO:0000256" key="6">
    <source>
        <dbReference type="ARBA" id="ARBA00022857"/>
    </source>
</evidence>
<gene>
    <name evidence="10" type="ORF">PROFUN_07802</name>
</gene>
<keyword evidence="11" id="KW-1185">Reference proteome</keyword>
<evidence type="ECO:0000256" key="5">
    <source>
        <dbReference type="ARBA" id="ARBA00022694"/>
    </source>
</evidence>
<accession>A0A2P6MX26</accession>
<evidence type="ECO:0000259" key="9">
    <source>
        <dbReference type="Pfam" id="PF01207"/>
    </source>
</evidence>
<dbReference type="GO" id="GO:0000049">
    <property type="term" value="F:tRNA binding"/>
    <property type="evidence" value="ECO:0007669"/>
    <property type="project" value="UniProtKB-KW"/>
</dbReference>
<evidence type="ECO:0000313" key="11">
    <source>
        <dbReference type="Proteomes" id="UP000241769"/>
    </source>
</evidence>
<dbReference type="InterPro" id="IPR018517">
    <property type="entry name" value="tRNA_hU_synthase_CS"/>
</dbReference>
<dbReference type="EMBL" id="MDYQ01000337">
    <property type="protein sequence ID" value="PRP76280.1"/>
    <property type="molecule type" value="Genomic_DNA"/>
</dbReference>
<comment type="caution">
    <text evidence="10">The sequence shown here is derived from an EMBL/GenBank/DDBJ whole genome shotgun (WGS) entry which is preliminary data.</text>
</comment>
<keyword evidence="6" id="KW-0521">NADP</keyword>
<dbReference type="SUPFAM" id="SSF51395">
    <property type="entry name" value="FMN-linked oxidoreductases"/>
    <property type="match status" value="1"/>
</dbReference>
<dbReference type="OrthoDB" id="10262250at2759"/>
<dbReference type="AlphaFoldDB" id="A0A2P6MX26"/>
<evidence type="ECO:0000256" key="1">
    <source>
        <dbReference type="ARBA" id="ARBA00001917"/>
    </source>
</evidence>
<evidence type="ECO:0000256" key="8">
    <source>
        <dbReference type="ARBA" id="ARBA00023002"/>
    </source>
</evidence>
<keyword evidence="7" id="KW-0694">RNA-binding</keyword>
<dbReference type="InParanoid" id="A0A2P6MX26"/>
<keyword evidence="5" id="KW-0819">tRNA processing</keyword>
<keyword evidence="4" id="KW-0288">FMN</keyword>
<reference evidence="10 11" key="1">
    <citation type="journal article" date="2018" name="Genome Biol. Evol.">
        <title>Multiple Roots of Fruiting Body Formation in Amoebozoa.</title>
        <authorList>
            <person name="Hillmann F."/>
            <person name="Forbes G."/>
            <person name="Novohradska S."/>
            <person name="Ferling I."/>
            <person name="Riege K."/>
            <person name="Groth M."/>
            <person name="Westermann M."/>
            <person name="Marz M."/>
            <person name="Spaller T."/>
            <person name="Winckler T."/>
            <person name="Schaap P."/>
            <person name="Glockner G."/>
        </authorList>
    </citation>
    <scope>NUCLEOTIDE SEQUENCE [LARGE SCALE GENOMIC DNA]</scope>
    <source>
        <strain evidence="10 11">Jena</strain>
    </source>
</reference>
<dbReference type="Gene3D" id="3.20.20.70">
    <property type="entry name" value="Aldolase class I"/>
    <property type="match status" value="1"/>
</dbReference>
<dbReference type="Proteomes" id="UP000241769">
    <property type="component" value="Unassembled WGS sequence"/>
</dbReference>
<name>A0A2P6MX26_9EUKA</name>
<dbReference type="InterPro" id="IPR035587">
    <property type="entry name" value="DUS-like_FMN-bd"/>
</dbReference>
<dbReference type="CDD" id="cd02801">
    <property type="entry name" value="DUS_like_FMN"/>
    <property type="match status" value="1"/>
</dbReference>
<keyword evidence="8" id="KW-0560">Oxidoreductase</keyword>
<evidence type="ECO:0000256" key="7">
    <source>
        <dbReference type="ARBA" id="ARBA00022884"/>
    </source>
</evidence>
<dbReference type="PANTHER" id="PTHR42907:SF1">
    <property type="entry name" value="FMN-LINKED OXIDOREDUCTASES SUPERFAMILY PROTEIN"/>
    <property type="match status" value="1"/>
</dbReference>
<protein>
    <submittedName>
        <fullName evidence="10">Putative tRNA-dihydrouridine synthase</fullName>
    </submittedName>
</protein>
<keyword evidence="2" id="KW-0820">tRNA-binding</keyword>
<evidence type="ECO:0000256" key="2">
    <source>
        <dbReference type="ARBA" id="ARBA00022555"/>
    </source>
</evidence>
<dbReference type="PROSITE" id="PS01136">
    <property type="entry name" value="UPF0034"/>
    <property type="match status" value="1"/>
</dbReference>
<dbReference type="GO" id="GO:0017150">
    <property type="term" value="F:tRNA dihydrouridine synthase activity"/>
    <property type="evidence" value="ECO:0007669"/>
    <property type="project" value="InterPro"/>
</dbReference>
<dbReference type="InterPro" id="IPR004653">
    <property type="entry name" value="DusA"/>
</dbReference>
<proteinExistence type="predicted"/>
<dbReference type="STRING" id="1890364.A0A2P6MX26"/>
<evidence type="ECO:0000256" key="3">
    <source>
        <dbReference type="ARBA" id="ARBA00022630"/>
    </source>
</evidence>
<sequence length="371" mass="42023">MSKGVSLLSVAPMMEYTHRHYGYLLRRLSKKTKLYGEMTIDRAIAANVRLNQPSKVRRFLERNSNEKPVAVQLGATRASLAFNYDEINLNVGCPSEKASKSSYGCRLMKDPEVVCELTRTMIKEVSEWSASTNQPAIPVTVKCRIGVDDLDSYEHLTGFIEKIHNGSLYTPPDGSSQPAQVEHFIIHARKGLLGLNTKLNRSVPPLDYEFYYRLLRDFPQLKFTLNGGISDLDQVKEHLGRGAHGVMIGRAACNNIWQFAHADSIIFGATDPPPIGKLDLLMDYLQYALEREKDGDKKCTLLQPLSKTFAGRLTGQYLDRWRKMKSMQEVCDDVQANLGSVEECLTNRHPFYMMRHRLAQSKVEESIFDIS</sequence>
<dbReference type="GO" id="GO:0050660">
    <property type="term" value="F:flavin adenine dinucleotide binding"/>
    <property type="evidence" value="ECO:0007669"/>
    <property type="project" value="InterPro"/>
</dbReference>
<dbReference type="PANTHER" id="PTHR42907">
    <property type="entry name" value="FMN-LINKED OXIDOREDUCTASES SUPERFAMILY PROTEIN"/>
    <property type="match status" value="1"/>
</dbReference>
<comment type="cofactor">
    <cofactor evidence="1">
        <name>FMN</name>
        <dbReference type="ChEBI" id="CHEBI:58210"/>
    </cofactor>
</comment>
<dbReference type="Pfam" id="PF01207">
    <property type="entry name" value="Dus"/>
    <property type="match status" value="1"/>
</dbReference>
<organism evidence="10 11">
    <name type="scientific">Planoprotostelium fungivorum</name>
    <dbReference type="NCBI Taxonomy" id="1890364"/>
    <lineage>
        <taxon>Eukaryota</taxon>
        <taxon>Amoebozoa</taxon>
        <taxon>Evosea</taxon>
        <taxon>Variosea</taxon>
        <taxon>Cavosteliida</taxon>
        <taxon>Cavosteliaceae</taxon>
        <taxon>Planoprotostelium</taxon>
    </lineage>
</organism>
<evidence type="ECO:0000256" key="4">
    <source>
        <dbReference type="ARBA" id="ARBA00022643"/>
    </source>
</evidence>
<evidence type="ECO:0000313" key="10">
    <source>
        <dbReference type="EMBL" id="PRP76280.1"/>
    </source>
</evidence>
<keyword evidence="3" id="KW-0285">Flavoprotein</keyword>
<feature type="domain" description="DUS-like FMN-binding" evidence="9">
    <location>
        <begin position="10"/>
        <end position="333"/>
    </location>
</feature>